<dbReference type="RefSeq" id="WP_181613545.1">
    <property type="nucleotide sequence ID" value="NZ_BAABAM010000004.1"/>
</dbReference>
<dbReference type="CDD" id="cd07563">
    <property type="entry name" value="Peptidase_S41_IRBP"/>
    <property type="match status" value="1"/>
</dbReference>
<dbReference type="Gene3D" id="3.30.750.44">
    <property type="match status" value="1"/>
</dbReference>
<dbReference type="Proteomes" id="UP000530928">
    <property type="component" value="Unassembled WGS sequence"/>
</dbReference>
<evidence type="ECO:0000313" key="2">
    <source>
        <dbReference type="EMBL" id="MBA2894824.1"/>
    </source>
</evidence>
<accession>A0A7W0CPI0</accession>
<sequence length="292" mass="31260">MTPITRLSELLTEHYVFPEIASQICAALAKREAEGAYSGLNDEELAREVTLDLQSVNGDKHLRLVHHAEPLADAHDDEAVQFEQMRAWARTTANGIGTVERLDGNIGLLAIKPLIFPAVIAGEAYAAAMTLLSDADSLIIDLRECLGGEPGMVTLFLSYLFGDEPVEVSGIYERKTDRIRQAWTLPHVAGRKMAPGVPVYVLTSSKTFSGGEATAYDLKHSGRATLVGETTRGGANPRDAFRVGDHLEATIPVGASVNPVTGGNWEGTGVEPHIATPAGQALEVALEALRRA</sequence>
<dbReference type="Pfam" id="PF11918">
    <property type="entry name" value="Peptidase_S41_N"/>
    <property type="match status" value="1"/>
</dbReference>
<dbReference type="PANTHER" id="PTHR11261">
    <property type="entry name" value="INTERPHOTORECEPTOR RETINOID-BINDING PROTEIN"/>
    <property type="match status" value="1"/>
</dbReference>
<reference evidence="2 3" key="1">
    <citation type="submission" date="2020-07" db="EMBL/GenBank/DDBJ databases">
        <title>Genomic Encyclopedia of Type Strains, Phase IV (KMG-IV): sequencing the most valuable type-strain genomes for metagenomic binning, comparative biology and taxonomic classification.</title>
        <authorList>
            <person name="Goeker M."/>
        </authorList>
    </citation>
    <scope>NUCLEOTIDE SEQUENCE [LARGE SCALE GENOMIC DNA]</scope>
    <source>
        <strain evidence="2 3">DSM 45533</strain>
    </source>
</reference>
<dbReference type="Gene3D" id="3.90.226.10">
    <property type="entry name" value="2-enoyl-CoA Hydratase, Chain A, domain 1"/>
    <property type="match status" value="1"/>
</dbReference>
<name>A0A7W0CPI0_9ACTN</name>
<dbReference type="SUPFAM" id="SSF52096">
    <property type="entry name" value="ClpP/crotonase"/>
    <property type="match status" value="1"/>
</dbReference>
<gene>
    <name evidence="2" type="ORF">HNR30_006196</name>
</gene>
<dbReference type="Pfam" id="PF03572">
    <property type="entry name" value="Peptidase_S41"/>
    <property type="match status" value="1"/>
</dbReference>
<dbReference type="AlphaFoldDB" id="A0A7W0CPI0"/>
<keyword evidence="2" id="KW-0378">Hydrolase</keyword>
<dbReference type="InterPro" id="IPR029045">
    <property type="entry name" value="ClpP/crotonase-like_dom_sf"/>
</dbReference>
<dbReference type="GO" id="GO:0006508">
    <property type="term" value="P:proteolysis"/>
    <property type="evidence" value="ECO:0007669"/>
    <property type="project" value="UniProtKB-KW"/>
</dbReference>
<dbReference type="SMART" id="SM00245">
    <property type="entry name" value="TSPc"/>
    <property type="match status" value="1"/>
</dbReference>
<dbReference type="PANTHER" id="PTHR11261:SF3">
    <property type="entry name" value="RETINOL-BINDING PROTEIN 3"/>
    <property type="match status" value="1"/>
</dbReference>
<dbReference type="GO" id="GO:0008236">
    <property type="term" value="F:serine-type peptidase activity"/>
    <property type="evidence" value="ECO:0007669"/>
    <property type="project" value="InterPro"/>
</dbReference>
<dbReference type="EMBL" id="JACDUR010000006">
    <property type="protein sequence ID" value="MBA2894824.1"/>
    <property type="molecule type" value="Genomic_DNA"/>
</dbReference>
<comment type="caution">
    <text evidence="2">The sequence shown here is derived from an EMBL/GenBank/DDBJ whole genome shotgun (WGS) entry which is preliminary data.</text>
</comment>
<protein>
    <submittedName>
        <fullName evidence="2">C-terminal processing protease CtpA/Prc</fullName>
    </submittedName>
</protein>
<evidence type="ECO:0000313" key="3">
    <source>
        <dbReference type="Proteomes" id="UP000530928"/>
    </source>
</evidence>
<feature type="domain" description="Tail specific protease" evidence="1">
    <location>
        <begin position="77"/>
        <end position="277"/>
    </location>
</feature>
<evidence type="ECO:0000259" key="1">
    <source>
        <dbReference type="SMART" id="SM00245"/>
    </source>
</evidence>
<keyword evidence="2" id="KW-0645">Protease</keyword>
<keyword evidence="3" id="KW-1185">Reference proteome</keyword>
<proteinExistence type="predicted"/>
<dbReference type="InterPro" id="IPR005151">
    <property type="entry name" value="Tail-specific_protease"/>
</dbReference>
<organism evidence="2 3">
    <name type="scientific">Nonomuraea soli</name>
    <dbReference type="NCBI Taxonomy" id="1032476"/>
    <lineage>
        <taxon>Bacteria</taxon>
        <taxon>Bacillati</taxon>
        <taxon>Actinomycetota</taxon>
        <taxon>Actinomycetes</taxon>
        <taxon>Streptosporangiales</taxon>
        <taxon>Streptosporangiaceae</taxon>
        <taxon>Nonomuraea</taxon>
    </lineage>
</organism>